<feature type="non-terminal residue" evidence="1">
    <location>
        <position position="103"/>
    </location>
</feature>
<evidence type="ECO:0000313" key="2">
    <source>
        <dbReference type="Proteomes" id="UP001432027"/>
    </source>
</evidence>
<sequence>MMANRFHIPEFLVTLEMIDDTRRQFDDVVDRAEKWLISGTKLPMHKKLGFTDQYRLEVLKNQCLRNIANANEVAELKKSDSYVHYSSELKDEIIKKLVQLWKK</sequence>
<dbReference type="PANTHER" id="PTHR22744">
    <property type="entry name" value="HELIX LOOP HELIX PROTEIN 21-RELATED"/>
    <property type="match status" value="1"/>
</dbReference>
<comment type="caution">
    <text evidence="1">The sequence shown here is derived from an EMBL/GenBank/DDBJ whole genome shotgun (WGS) entry which is preliminary data.</text>
</comment>
<keyword evidence="2" id="KW-1185">Reference proteome</keyword>
<gene>
    <name evidence="1" type="ORF">PENTCL1PPCAC_23607</name>
</gene>
<dbReference type="Proteomes" id="UP001432027">
    <property type="component" value="Unassembled WGS sequence"/>
</dbReference>
<reference evidence="1" key="1">
    <citation type="submission" date="2023-10" db="EMBL/GenBank/DDBJ databases">
        <title>Genome assembly of Pristionchus species.</title>
        <authorList>
            <person name="Yoshida K."/>
            <person name="Sommer R.J."/>
        </authorList>
    </citation>
    <scope>NUCLEOTIDE SEQUENCE</scope>
    <source>
        <strain evidence="1">RS0144</strain>
    </source>
</reference>
<dbReference type="PANTHER" id="PTHR22744:SF14">
    <property type="entry name" value="BTB DOMAIN-CONTAINING PROTEIN-RELATED"/>
    <property type="match status" value="1"/>
</dbReference>
<proteinExistence type="predicted"/>
<name>A0AAV5U4Y0_9BILA</name>
<protein>
    <submittedName>
        <fullName evidence="1">Uncharacterized protein</fullName>
    </submittedName>
</protein>
<dbReference type="EMBL" id="BTSX01000005">
    <property type="protein sequence ID" value="GMT01433.1"/>
    <property type="molecule type" value="Genomic_DNA"/>
</dbReference>
<dbReference type="AlphaFoldDB" id="A0AAV5U4Y0"/>
<evidence type="ECO:0000313" key="1">
    <source>
        <dbReference type="EMBL" id="GMT01433.1"/>
    </source>
</evidence>
<accession>A0AAV5U4Y0</accession>
<organism evidence="1 2">
    <name type="scientific">Pristionchus entomophagus</name>
    <dbReference type="NCBI Taxonomy" id="358040"/>
    <lineage>
        <taxon>Eukaryota</taxon>
        <taxon>Metazoa</taxon>
        <taxon>Ecdysozoa</taxon>
        <taxon>Nematoda</taxon>
        <taxon>Chromadorea</taxon>
        <taxon>Rhabditida</taxon>
        <taxon>Rhabditina</taxon>
        <taxon>Diplogasteromorpha</taxon>
        <taxon>Diplogasteroidea</taxon>
        <taxon>Neodiplogasteridae</taxon>
        <taxon>Pristionchus</taxon>
    </lineage>
</organism>